<feature type="compositionally biased region" description="Basic and acidic residues" evidence="1">
    <location>
        <begin position="167"/>
        <end position="183"/>
    </location>
</feature>
<feature type="compositionally biased region" description="Basic and acidic residues" evidence="1">
    <location>
        <begin position="137"/>
        <end position="152"/>
    </location>
</feature>
<dbReference type="EMBL" id="FLYH01000082">
    <property type="protein sequence ID" value="SCA59781.2"/>
    <property type="molecule type" value="Genomic_DNA"/>
</dbReference>
<feature type="region of interest" description="Disordered" evidence="1">
    <location>
        <begin position="80"/>
        <end position="209"/>
    </location>
</feature>
<feature type="compositionally biased region" description="Polar residues" evidence="1">
    <location>
        <begin position="185"/>
        <end position="202"/>
    </location>
</feature>
<feature type="non-terminal residue" evidence="2">
    <location>
        <position position="1"/>
    </location>
</feature>
<evidence type="ECO:0000256" key="1">
    <source>
        <dbReference type="SAM" id="MobiDB-lite"/>
    </source>
</evidence>
<feature type="region of interest" description="Disordered" evidence="1">
    <location>
        <begin position="29"/>
        <end position="49"/>
    </location>
</feature>
<name>A0A1G4E6H5_PLAVI</name>
<dbReference type="AlphaFoldDB" id="A0A1G4E6H5"/>
<gene>
    <name evidence="2" type="ORF">PVT01_000042700</name>
</gene>
<organism evidence="2 3">
    <name type="scientific">Plasmodium vivax</name>
    <name type="common">malaria parasite P. vivax</name>
    <dbReference type="NCBI Taxonomy" id="5855"/>
    <lineage>
        <taxon>Eukaryota</taxon>
        <taxon>Sar</taxon>
        <taxon>Alveolata</taxon>
        <taxon>Apicomplexa</taxon>
        <taxon>Aconoidasida</taxon>
        <taxon>Haemosporida</taxon>
        <taxon>Plasmodiidae</taxon>
        <taxon>Plasmodium</taxon>
        <taxon>Plasmodium (Plasmodium)</taxon>
    </lineage>
</organism>
<proteinExistence type="predicted"/>
<reference evidence="2 3" key="1">
    <citation type="submission" date="2016-07" db="EMBL/GenBank/DDBJ databases">
        <authorList>
            <consortium name="Pathogen Informatics"/>
        </authorList>
    </citation>
    <scope>NUCLEOTIDE SEQUENCE [LARGE SCALE GENOMIC DNA]</scope>
</reference>
<dbReference type="VEuPathDB" id="PlasmoDB:PVW1_000007400"/>
<protein>
    <submittedName>
        <fullName evidence="2">Uncharacterized protein</fullName>
    </submittedName>
</protein>
<evidence type="ECO:0000313" key="3">
    <source>
        <dbReference type="Proteomes" id="UP000196402"/>
    </source>
</evidence>
<feature type="compositionally biased region" description="Basic and acidic residues" evidence="1">
    <location>
        <begin position="84"/>
        <end position="96"/>
    </location>
</feature>
<feature type="compositionally biased region" description="Polar residues" evidence="1">
    <location>
        <begin position="29"/>
        <end position="42"/>
    </location>
</feature>
<evidence type="ECO:0000313" key="2">
    <source>
        <dbReference type="EMBL" id="SCA59781.2"/>
    </source>
</evidence>
<dbReference type="Proteomes" id="UP000196402">
    <property type="component" value="Unassembled WGS sequence"/>
</dbReference>
<accession>A0A1G4E6H5</accession>
<sequence>LTPAQPSSVTSLLQSSELNIPKREQLVQNSVIRDSDSRSSPQVEGLTKDIPAANLRVDQAESANHFQNVSVDGQNVHSLASDKVAAEGDFSGRNHDASLPGVEDANNDVTNDGGAHGKDIAESATPRGILNSVNNERGTEGEVNSSKDDQGKDSVPITSTSTLPIVENREGDSNETAQLHEDQPQEGTPSQTSKSDQGVLTNKDTELGK</sequence>